<keyword evidence="1" id="KW-0812">Transmembrane</keyword>
<keyword evidence="1" id="KW-1133">Transmembrane helix</keyword>
<dbReference type="STRING" id="680026.AB733_19415"/>
<dbReference type="Proteomes" id="UP000240481">
    <property type="component" value="Unassembled WGS sequence"/>
</dbReference>
<evidence type="ECO:0000256" key="1">
    <source>
        <dbReference type="SAM" id="Phobius"/>
    </source>
</evidence>
<dbReference type="InterPro" id="IPR039498">
    <property type="entry name" value="NTP_transf_5"/>
</dbReference>
<evidence type="ECO:0008006" key="4">
    <source>
        <dbReference type="Google" id="ProtNLM"/>
    </source>
</evidence>
<sequence length="375" mass="43856">MKEAVSQANKVETLPLVDVLTSPEKLIYASPRAQAQVIAEARYFNMLAQLKYVCEEANIWYQLPLRVKQHIQSAEYSFKNQKRQLTIEHAAITEALRDIPCSWVYLKGAAYQMLELPVFYGRLMNDVDILVPEEQLATIELALSEHGWAHKTLTDYDEKFYREWSQEIPPLRHFSRQTELDVHFNILPKRLSQSPEAAFLLQQTQQLSGENKAKTLTPAALLLHSAIHLFYESEYHKGIRDLFDIHLLIKEFGADETFWVQLITIQEQLGSAECTFYALYFSESIYHTEIPKHVKDYYMRHKPNMLVFALTAPAFYYAFTSMYPLHHHTGHHRALSTLYIRGHFKRLPIYKLIPHLIKKSLLKLLPEKKEETMFD</sequence>
<keyword evidence="3" id="KW-1185">Reference proteome</keyword>
<dbReference type="OrthoDB" id="5497963at2"/>
<gene>
    <name evidence="2" type="ORF">C9I94_23285</name>
</gene>
<comment type="caution">
    <text evidence="2">The sequence shown here is derived from an EMBL/GenBank/DDBJ whole genome shotgun (WGS) entry which is preliminary data.</text>
</comment>
<protein>
    <recommendedName>
        <fullName evidence="4">Nucleotidyltransferase family protein</fullName>
    </recommendedName>
</protein>
<name>A0A0J8V7K8_9GAMM</name>
<dbReference type="Pfam" id="PF14907">
    <property type="entry name" value="NTP_transf_5"/>
    <property type="match status" value="1"/>
</dbReference>
<evidence type="ECO:0000313" key="3">
    <source>
        <dbReference type="Proteomes" id="UP000240481"/>
    </source>
</evidence>
<organism evidence="2 3">
    <name type="scientific">Photobacterium swingsii</name>
    <dbReference type="NCBI Taxonomy" id="680026"/>
    <lineage>
        <taxon>Bacteria</taxon>
        <taxon>Pseudomonadati</taxon>
        <taxon>Pseudomonadota</taxon>
        <taxon>Gammaproteobacteria</taxon>
        <taxon>Vibrionales</taxon>
        <taxon>Vibrionaceae</taxon>
        <taxon>Photobacterium</taxon>
    </lineage>
</organism>
<dbReference type="AlphaFoldDB" id="A0A0J8V7K8"/>
<feature type="transmembrane region" description="Helical" evidence="1">
    <location>
        <begin position="305"/>
        <end position="325"/>
    </location>
</feature>
<proteinExistence type="predicted"/>
<accession>A0A0J8V7K8</accession>
<keyword evidence="1" id="KW-0472">Membrane</keyword>
<reference evidence="2 3" key="1">
    <citation type="submission" date="2018-01" db="EMBL/GenBank/DDBJ databases">
        <title>Whole genome sequencing of Histamine producing bacteria.</title>
        <authorList>
            <person name="Butler K."/>
        </authorList>
    </citation>
    <scope>NUCLEOTIDE SEQUENCE [LARGE SCALE GENOMIC DNA]</scope>
    <source>
        <strain evidence="2 3">DSM 24669</strain>
    </source>
</reference>
<dbReference type="RefSeq" id="WP_048900276.1">
    <property type="nucleotide sequence ID" value="NZ_AP024853.1"/>
</dbReference>
<dbReference type="Gene3D" id="3.30.460.40">
    <property type="match status" value="1"/>
</dbReference>
<dbReference type="EMBL" id="PYLZ01000019">
    <property type="protein sequence ID" value="PSW19733.1"/>
    <property type="molecule type" value="Genomic_DNA"/>
</dbReference>
<evidence type="ECO:0000313" key="2">
    <source>
        <dbReference type="EMBL" id="PSW19733.1"/>
    </source>
</evidence>